<evidence type="ECO:0000313" key="2">
    <source>
        <dbReference type="EMBL" id="EKM57464.1"/>
    </source>
</evidence>
<dbReference type="EMBL" id="JH930469">
    <property type="protein sequence ID" value="EKM58853.1"/>
    <property type="molecule type" value="Genomic_DNA"/>
</dbReference>
<evidence type="ECO:0000313" key="3">
    <source>
        <dbReference type="EMBL" id="EKM58853.1"/>
    </source>
</evidence>
<dbReference type="EMBL" id="JH930470">
    <property type="protein sequence ID" value="EKM57464.1"/>
    <property type="molecule type" value="Genomic_DNA"/>
</dbReference>
<dbReference type="KEGG" id="pco:PHACADRAFT_248951"/>
<protein>
    <submittedName>
        <fullName evidence="1">Uncharacterized protein</fullName>
    </submittedName>
</protein>
<proteinExistence type="predicted"/>
<dbReference type="EMBL" id="JH930925">
    <property type="protein sequence ID" value="EKM48565.1"/>
    <property type="molecule type" value="Genomic_DNA"/>
</dbReference>
<dbReference type="RefSeq" id="XP_007392815.1">
    <property type="nucleotide sequence ID" value="XM_007392753.1"/>
</dbReference>
<evidence type="ECO:0000313" key="1">
    <source>
        <dbReference type="EMBL" id="EKM48565.1"/>
    </source>
</evidence>
<reference evidence="1 4" key="1">
    <citation type="journal article" date="2012" name="BMC Genomics">
        <title>Comparative genomics of the white-rot fungi, Phanerochaete carnosa and P. chrysosporium, to elucidate the genetic basis of the distinct wood types they colonize.</title>
        <authorList>
            <person name="Suzuki H."/>
            <person name="MacDonald J."/>
            <person name="Syed K."/>
            <person name="Salamov A."/>
            <person name="Hori C."/>
            <person name="Aerts A."/>
            <person name="Henrissat B."/>
            <person name="Wiebenga A."/>
            <person name="vanKuyk P.A."/>
            <person name="Barry K."/>
            <person name="Lindquist E."/>
            <person name="LaButti K."/>
            <person name="Lapidus A."/>
            <person name="Lucas S."/>
            <person name="Coutinho P."/>
            <person name="Gong Y."/>
            <person name="Samejima M."/>
            <person name="Mahadevan R."/>
            <person name="Abou-Zaid M."/>
            <person name="de Vries R.P."/>
            <person name="Igarashi K."/>
            <person name="Yadav J.S."/>
            <person name="Grigoriev I.V."/>
            <person name="Master E.R."/>
        </authorList>
    </citation>
    <scope>NUCLEOTIDE SEQUENCE [LARGE SCALE GENOMIC DNA]</scope>
    <source>
        <strain evidence="1 4">HHB-10118-sp</strain>
    </source>
</reference>
<feature type="non-terminal residue" evidence="1">
    <location>
        <position position="53"/>
    </location>
</feature>
<dbReference type="GeneID" id="18915132"/>
<dbReference type="RefSeq" id="XP_007402884.1">
    <property type="nucleotide sequence ID" value="XM_007402822.1"/>
</dbReference>
<dbReference type="Proteomes" id="UP000008370">
    <property type="component" value="Unassembled WGS sequence"/>
</dbReference>
<keyword evidence="4" id="KW-1185">Reference proteome</keyword>
<gene>
    <name evidence="3" type="ORF">PHACADRAFT_248951</name>
    <name evidence="2" type="ORF">PHACADRAFT_251125</name>
    <name evidence="1" type="ORF">PHACADRAFT_266293</name>
</gene>
<dbReference type="GeneID" id="18919361"/>
<dbReference type="AlphaFoldDB" id="K5VPB7"/>
<sequence>MSLVFGGVCHLPCESTEPNTSGSQHDMLNTGISQHTPLLATDTQQYSPVAAVF</sequence>
<dbReference type="GeneID" id="18914506"/>
<evidence type="ECO:0000313" key="4">
    <source>
        <dbReference type="Proteomes" id="UP000008370"/>
    </source>
</evidence>
<dbReference type="HOGENOM" id="CLU_3074333_0_0_1"/>
<organism evidence="1 4">
    <name type="scientific">Phanerochaete carnosa (strain HHB-10118-sp)</name>
    <name type="common">White-rot fungus</name>
    <name type="synonym">Peniophora carnosa</name>
    <dbReference type="NCBI Taxonomy" id="650164"/>
    <lineage>
        <taxon>Eukaryota</taxon>
        <taxon>Fungi</taxon>
        <taxon>Dikarya</taxon>
        <taxon>Basidiomycota</taxon>
        <taxon>Agaricomycotina</taxon>
        <taxon>Agaricomycetes</taxon>
        <taxon>Polyporales</taxon>
        <taxon>Phanerochaetaceae</taxon>
        <taxon>Phanerochaete</taxon>
    </lineage>
</organism>
<dbReference type="KEGG" id="pco:PHACADRAFT_266293"/>
<accession>K5VPB7</accession>
<dbReference type="KEGG" id="pco:PHACADRAFT_251125"/>
<dbReference type="RefSeq" id="XP_007391445.1">
    <property type="nucleotide sequence ID" value="XM_007391383.1"/>
</dbReference>
<name>K5VPB7_PHACS</name>
<dbReference type="InParanoid" id="K5VPB7"/>